<dbReference type="STRING" id="1423802.FC56_GL000284"/>
<dbReference type="AlphaFoldDB" id="A0A0R2D1W2"/>
<reference evidence="2 3" key="1">
    <citation type="journal article" date="2015" name="Genome Announc.">
        <title>Expanding the biotechnology potential of lactobacilli through comparative genomics of 213 strains and associated genera.</title>
        <authorList>
            <person name="Sun Z."/>
            <person name="Harris H.M."/>
            <person name="McCann A."/>
            <person name="Guo C."/>
            <person name="Argimon S."/>
            <person name="Zhang W."/>
            <person name="Yang X."/>
            <person name="Jeffery I.B."/>
            <person name="Cooney J.C."/>
            <person name="Kagawa T.F."/>
            <person name="Liu W."/>
            <person name="Song Y."/>
            <person name="Salvetti E."/>
            <person name="Wrobel A."/>
            <person name="Rasinkangas P."/>
            <person name="Parkhill J."/>
            <person name="Rea M.C."/>
            <person name="O'Sullivan O."/>
            <person name="Ritari J."/>
            <person name="Douillard F.P."/>
            <person name="Paul Ross R."/>
            <person name="Yang R."/>
            <person name="Briner A.E."/>
            <person name="Felis G.E."/>
            <person name="de Vos W.M."/>
            <person name="Barrangou R."/>
            <person name="Klaenhammer T.R."/>
            <person name="Caufield P.W."/>
            <person name="Cui Y."/>
            <person name="Zhang H."/>
            <person name="O'Toole P.W."/>
        </authorList>
    </citation>
    <scope>NUCLEOTIDE SEQUENCE [LARGE SCALE GENOMIC DNA]</scope>
    <source>
        <strain evidence="2 3">DSM 24302</strain>
    </source>
</reference>
<dbReference type="EMBL" id="AYZR01000008">
    <property type="protein sequence ID" value="KRM93571.1"/>
    <property type="molecule type" value="Genomic_DNA"/>
</dbReference>
<name>A0A0R2D1W2_9LACO</name>
<dbReference type="NCBIfam" id="NF047498">
    <property type="entry name" value="LIC_12616_fam"/>
    <property type="match status" value="1"/>
</dbReference>
<gene>
    <name evidence="2" type="ORF">FC56_GL000284</name>
</gene>
<organism evidence="2 3">
    <name type="scientific">Lentilactobacillus senioris DSM 24302 = JCM 17472</name>
    <dbReference type="NCBI Taxonomy" id="1423802"/>
    <lineage>
        <taxon>Bacteria</taxon>
        <taxon>Bacillati</taxon>
        <taxon>Bacillota</taxon>
        <taxon>Bacilli</taxon>
        <taxon>Lactobacillales</taxon>
        <taxon>Lactobacillaceae</taxon>
        <taxon>Lentilactobacillus</taxon>
    </lineage>
</organism>
<evidence type="ECO:0000259" key="1">
    <source>
        <dbReference type="Pfam" id="PF23961"/>
    </source>
</evidence>
<sequence length="164" mass="18583">MSRPFDQQPTDYDSVIGSLISEIEKITDCPVIPNEQIAETKELPFISYYPLMYDDPVYSDPIINSGQFEATISIDVFCKTLSEAMKKAGALHVFLRDPYVRQEVRNDGIVIASVESPQGRAINSLPFNSVHHHGFDVTIRYARHFQSPIDQISNVDITTNFKEE</sequence>
<proteinExistence type="predicted"/>
<dbReference type="Pfam" id="PF23961">
    <property type="entry name" value="Phage_tail_terminator_9"/>
    <property type="match status" value="1"/>
</dbReference>
<comment type="caution">
    <text evidence="2">The sequence shown here is derived from an EMBL/GenBank/DDBJ whole genome shotgun (WGS) entry which is preliminary data.</text>
</comment>
<protein>
    <recommendedName>
        <fullName evidence="1">Phage neck terminator protein gp12-like domain-containing protein</fullName>
    </recommendedName>
</protein>
<evidence type="ECO:0000313" key="2">
    <source>
        <dbReference type="EMBL" id="KRM93571.1"/>
    </source>
</evidence>
<feature type="domain" description="Phage neck terminator protein gp12-like" evidence="1">
    <location>
        <begin position="19"/>
        <end position="159"/>
    </location>
</feature>
<dbReference type="PATRIC" id="fig|1423802.4.peg.292"/>
<dbReference type="Proteomes" id="UP000051256">
    <property type="component" value="Unassembled WGS sequence"/>
</dbReference>
<keyword evidence="3" id="KW-1185">Reference proteome</keyword>
<dbReference type="InterPro" id="IPR057087">
    <property type="entry name" value="Gp12-like"/>
</dbReference>
<evidence type="ECO:0000313" key="3">
    <source>
        <dbReference type="Proteomes" id="UP000051256"/>
    </source>
</evidence>
<dbReference type="RefSeq" id="WP_054669153.1">
    <property type="nucleotide sequence ID" value="NZ_AYZR01000008.1"/>
</dbReference>
<accession>A0A0R2D1W2</accession>